<dbReference type="EMBL" id="QGHB01000002">
    <property type="protein sequence ID" value="PWK89515.1"/>
    <property type="molecule type" value="Genomic_DNA"/>
</dbReference>
<dbReference type="AlphaFoldDB" id="A0A316IQV3"/>
<dbReference type="RefSeq" id="WP_109634815.1">
    <property type="nucleotide sequence ID" value="NZ_QGHB01000002.1"/>
</dbReference>
<evidence type="ECO:0000313" key="1">
    <source>
        <dbReference type="EMBL" id="PWK89515.1"/>
    </source>
</evidence>
<accession>A0A316IQV3</accession>
<organism evidence="1 2">
    <name type="scientific">Lentzea atacamensis</name>
    <dbReference type="NCBI Taxonomy" id="531938"/>
    <lineage>
        <taxon>Bacteria</taxon>
        <taxon>Bacillati</taxon>
        <taxon>Actinomycetota</taxon>
        <taxon>Actinomycetes</taxon>
        <taxon>Pseudonocardiales</taxon>
        <taxon>Pseudonocardiaceae</taxon>
        <taxon>Lentzea</taxon>
    </lineage>
</organism>
<evidence type="ECO:0000313" key="2">
    <source>
        <dbReference type="Proteomes" id="UP000246005"/>
    </source>
</evidence>
<gene>
    <name evidence="1" type="ORF">C8D88_102789</name>
</gene>
<dbReference type="Proteomes" id="UP000246005">
    <property type="component" value="Unassembled WGS sequence"/>
</dbReference>
<proteinExistence type="predicted"/>
<name>A0A316IQV3_9PSEU</name>
<reference evidence="1 2" key="1">
    <citation type="submission" date="2018-05" db="EMBL/GenBank/DDBJ databases">
        <title>Genomic Encyclopedia of Type Strains, Phase IV (KMG-IV): sequencing the most valuable type-strain genomes for metagenomic binning, comparative biology and taxonomic classification.</title>
        <authorList>
            <person name="Goeker M."/>
        </authorList>
    </citation>
    <scope>NUCLEOTIDE SEQUENCE [LARGE SCALE GENOMIC DNA]</scope>
    <source>
        <strain evidence="1 2">DSM 45480</strain>
    </source>
</reference>
<sequence length="234" mass="25599">MYSERAVGAIEVLAKAFDDITGSGQVELSEEHGEVFIWVFGWWAWISRSSKLVVLAHRADLGHESIPSMRSIMEHSLVMQWVVDTGADAIATLSALDDERRRKLFDEVVAAGWSVSPEFNRPEPVTDPRRRKIENFGELCVSYNARSLYVPYRMLSAHVHPTAKGAAAYMSENRLADHPVQAVVGSDLAVTAVCVIQAALTINSLLSSDLLSAAITAAQERLGAAIDRPTLKPA</sequence>
<protein>
    <submittedName>
        <fullName evidence="1">Uncharacterized protein</fullName>
    </submittedName>
</protein>
<comment type="caution">
    <text evidence="1">The sequence shown here is derived from an EMBL/GenBank/DDBJ whole genome shotgun (WGS) entry which is preliminary data.</text>
</comment>